<dbReference type="SUPFAM" id="SSF57716">
    <property type="entry name" value="Glucocorticoid receptor-like (DNA-binding domain)"/>
    <property type="match status" value="2"/>
</dbReference>
<evidence type="ECO:0000256" key="4">
    <source>
        <dbReference type="PROSITE-ProRule" id="PRU00125"/>
    </source>
</evidence>
<feature type="compositionally biased region" description="Basic and acidic residues" evidence="5">
    <location>
        <begin position="536"/>
        <end position="546"/>
    </location>
</feature>
<dbReference type="Proteomes" id="UP001152622">
    <property type="component" value="Chromosome 9"/>
</dbReference>
<feature type="compositionally biased region" description="Polar residues" evidence="5">
    <location>
        <begin position="221"/>
        <end position="231"/>
    </location>
</feature>
<dbReference type="PROSITE" id="PS00478">
    <property type="entry name" value="LIM_DOMAIN_1"/>
    <property type="match status" value="1"/>
</dbReference>
<feature type="compositionally biased region" description="Polar residues" evidence="5">
    <location>
        <begin position="439"/>
        <end position="453"/>
    </location>
</feature>
<sequence length="678" mass="74457">METQSGNGTLVASGAAGTNSTSSSSLSSFQADDATHKVYKEDLQSNRKIEKFEIPLDNLKKMFDKPKVHKTGHRAERGARSTTTRGAPVLRSARQQDQELGQSAGGVNRPRTGLTEESHSQRKGPHSEEAENVPLKERVAMYQAAISKTEGPGSSSEVVEEGEVCSLPGGLTSVKRQFESQEFTSSQRNVTQFHFKQRSVQDVSSSSQVTGRSSDKELFPYSQQTSIPQDVSSSSQVTGRSSDKELYPSSQQVSSFKDEKVSRNQSGRHSHVTSSYENQFDEMVGEDSAKISTQALKEQFERTIEESTPKQIKRVRVPESELCRVCRKRVYPMESVIVDRLNFHKSCFRCEHCSSRLSLGNYASLHGHTYCKPHYQQLFKSKGNYDEGFGQKPHKELRTSKNLNNSKESAILSSNSPEKAGLRNSSSQNSGNSSISKNTGNQQVTKISTSTSLDETKKPASKLAVVWPPQTDPPKKAFGIEEDVKLVKPSWPPQDDCKTVPETPMRKSQSSKASVRSAEAKNGPKCVEAVAPRVASETKSDSEVKSTENGMQAQEEERPKREIKKLQEAKGEGGVNSGKIQEDACEEKKDVEVNGQVDVVDGKGIVGMNEKVGERETKVGGEAAAEVVQVTVIDAQAPGQQANSNNNNNKLLFDHVILGTEGGNSRLWFWPPALHMIS</sequence>
<feature type="domain" description="LIM zinc-binding" evidence="6">
    <location>
        <begin position="321"/>
        <end position="381"/>
    </location>
</feature>
<comment type="caution">
    <text evidence="7">The sequence shown here is derived from an EMBL/GenBank/DDBJ whole genome shotgun (WGS) entry which is preliminary data.</text>
</comment>
<feature type="compositionally biased region" description="Polar residues" evidence="5">
    <location>
        <begin position="1"/>
        <end position="10"/>
    </location>
</feature>
<evidence type="ECO:0000256" key="1">
    <source>
        <dbReference type="ARBA" id="ARBA00022723"/>
    </source>
</evidence>
<evidence type="ECO:0000259" key="6">
    <source>
        <dbReference type="PROSITE" id="PS50023"/>
    </source>
</evidence>
<feature type="compositionally biased region" description="Basic and acidic residues" evidence="5">
    <location>
        <begin position="473"/>
        <end position="486"/>
    </location>
</feature>
<gene>
    <name evidence="7" type="ORF">SKAU_G00258530</name>
</gene>
<dbReference type="CDD" id="cd09442">
    <property type="entry name" value="LIM_Eplin_like"/>
    <property type="match status" value="1"/>
</dbReference>
<evidence type="ECO:0000313" key="8">
    <source>
        <dbReference type="Proteomes" id="UP001152622"/>
    </source>
</evidence>
<evidence type="ECO:0000313" key="7">
    <source>
        <dbReference type="EMBL" id="KAJ8350723.1"/>
    </source>
</evidence>
<feature type="region of interest" description="Disordered" evidence="5">
    <location>
        <begin position="1"/>
        <end position="31"/>
    </location>
</feature>
<dbReference type="PROSITE" id="PS50023">
    <property type="entry name" value="LIM_DOMAIN_2"/>
    <property type="match status" value="1"/>
</dbReference>
<dbReference type="OrthoDB" id="6129702at2759"/>
<feature type="region of interest" description="Disordered" evidence="5">
    <location>
        <begin position="196"/>
        <end position="276"/>
    </location>
</feature>
<evidence type="ECO:0000256" key="2">
    <source>
        <dbReference type="ARBA" id="ARBA00022833"/>
    </source>
</evidence>
<protein>
    <recommendedName>
        <fullName evidence="6">LIM zinc-binding domain-containing protein</fullName>
    </recommendedName>
</protein>
<dbReference type="FunFam" id="2.10.110.10:FF:000002">
    <property type="entry name" value="LIM domain and actin-binding 1"/>
    <property type="match status" value="1"/>
</dbReference>
<keyword evidence="1 4" id="KW-0479">Metal-binding</keyword>
<keyword evidence="2 4" id="KW-0862">Zinc</keyword>
<dbReference type="Pfam" id="PF00412">
    <property type="entry name" value="LIM"/>
    <property type="match status" value="1"/>
</dbReference>
<evidence type="ECO:0000256" key="3">
    <source>
        <dbReference type="ARBA" id="ARBA00023038"/>
    </source>
</evidence>
<feature type="compositionally biased region" description="Basic and acidic residues" evidence="5">
    <location>
        <begin position="114"/>
        <end position="135"/>
    </location>
</feature>
<dbReference type="InterPro" id="IPR001781">
    <property type="entry name" value="Znf_LIM"/>
</dbReference>
<feature type="compositionally biased region" description="Low complexity" evidence="5">
    <location>
        <begin position="198"/>
        <end position="212"/>
    </location>
</feature>
<feature type="compositionally biased region" description="Low complexity" evidence="5">
    <location>
        <begin position="424"/>
        <end position="438"/>
    </location>
</feature>
<dbReference type="GO" id="GO:0046872">
    <property type="term" value="F:metal ion binding"/>
    <property type="evidence" value="ECO:0007669"/>
    <property type="project" value="UniProtKB-KW"/>
</dbReference>
<accession>A0A9Q1ISB3</accession>
<feature type="region of interest" description="Disordered" evidence="5">
    <location>
        <begin position="386"/>
        <end position="587"/>
    </location>
</feature>
<feature type="compositionally biased region" description="Basic and acidic residues" evidence="5">
    <location>
        <begin position="555"/>
        <end position="571"/>
    </location>
</feature>
<evidence type="ECO:0000256" key="5">
    <source>
        <dbReference type="SAM" id="MobiDB-lite"/>
    </source>
</evidence>
<dbReference type="SMART" id="SM00132">
    <property type="entry name" value="LIM"/>
    <property type="match status" value="1"/>
</dbReference>
<dbReference type="Gene3D" id="2.10.110.10">
    <property type="entry name" value="Cysteine Rich Protein"/>
    <property type="match status" value="1"/>
</dbReference>
<feature type="compositionally biased region" description="Low complexity" evidence="5">
    <location>
        <begin position="12"/>
        <end position="28"/>
    </location>
</feature>
<reference evidence="7" key="1">
    <citation type="journal article" date="2023" name="Science">
        <title>Genome structures resolve the early diversification of teleost fishes.</title>
        <authorList>
            <person name="Parey E."/>
            <person name="Louis A."/>
            <person name="Montfort J."/>
            <person name="Bouchez O."/>
            <person name="Roques C."/>
            <person name="Iampietro C."/>
            <person name="Lluch J."/>
            <person name="Castinel A."/>
            <person name="Donnadieu C."/>
            <person name="Desvignes T."/>
            <person name="Floi Bucao C."/>
            <person name="Jouanno E."/>
            <person name="Wen M."/>
            <person name="Mejri S."/>
            <person name="Dirks R."/>
            <person name="Jansen H."/>
            <person name="Henkel C."/>
            <person name="Chen W.J."/>
            <person name="Zahm M."/>
            <person name="Cabau C."/>
            <person name="Klopp C."/>
            <person name="Thompson A.W."/>
            <person name="Robinson-Rechavi M."/>
            <person name="Braasch I."/>
            <person name="Lecointre G."/>
            <person name="Bobe J."/>
            <person name="Postlethwait J.H."/>
            <person name="Berthelot C."/>
            <person name="Roest Crollius H."/>
            <person name="Guiguen Y."/>
        </authorList>
    </citation>
    <scope>NUCLEOTIDE SEQUENCE</scope>
    <source>
        <strain evidence="7">WJC10195</strain>
    </source>
</reference>
<proteinExistence type="predicted"/>
<dbReference type="PANTHER" id="PTHR24206">
    <property type="entry name" value="OS06G0237300 PROTEIN"/>
    <property type="match status" value="1"/>
</dbReference>
<dbReference type="AlphaFoldDB" id="A0A9Q1ISB3"/>
<feature type="compositionally biased region" description="Polar residues" evidence="5">
    <location>
        <begin position="400"/>
        <end position="417"/>
    </location>
</feature>
<organism evidence="7 8">
    <name type="scientific">Synaphobranchus kaupii</name>
    <name type="common">Kaup's arrowtooth eel</name>
    <dbReference type="NCBI Taxonomy" id="118154"/>
    <lineage>
        <taxon>Eukaryota</taxon>
        <taxon>Metazoa</taxon>
        <taxon>Chordata</taxon>
        <taxon>Craniata</taxon>
        <taxon>Vertebrata</taxon>
        <taxon>Euteleostomi</taxon>
        <taxon>Actinopterygii</taxon>
        <taxon>Neopterygii</taxon>
        <taxon>Teleostei</taxon>
        <taxon>Anguilliformes</taxon>
        <taxon>Synaphobranchidae</taxon>
        <taxon>Synaphobranchus</taxon>
    </lineage>
</organism>
<feature type="region of interest" description="Disordered" evidence="5">
    <location>
        <begin position="60"/>
        <end position="135"/>
    </location>
</feature>
<keyword evidence="3 4" id="KW-0440">LIM domain</keyword>
<name>A0A9Q1ISB3_SYNKA</name>
<keyword evidence="8" id="KW-1185">Reference proteome</keyword>
<dbReference type="EMBL" id="JAINUF010000009">
    <property type="protein sequence ID" value="KAJ8350723.1"/>
    <property type="molecule type" value="Genomic_DNA"/>
</dbReference>